<accession>W1NER6</accession>
<protein>
    <submittedName>
        <fullName evidence="2">Uncharacterized protein</fullName>
    </submittedName>
</protein>
<dbReference type="EMBL" id="KI397541">
    <property type="protein sequence ID" value="ERM93926.1"/>
    <property type="molecule type" value="Genomic_DNA"/>
</dbReference>
<name>W1NER6_AMBTC</name>
<gene>
    <name evidence="2" type="ORF">AMTR_s00137p00076120</name>
</gene>
<feature type="compositionally biased region" description="Low complexity" evidence="1">
    <location>
        <begin position="64"/>
        <end position="73"/>
    </location>
</feature>
<organism evidence="2 3">
    <name type="scientific">Amborella trichopoda</name>
    <dbReference type="NCBI Taxonomy" id="13333"/>
    <lineage>
        <taxon>Eukaryota</taxon>
        <taxon>Viridiplantae</taxon>
        <taxon>Streptophyta</taxon>
        <taxon>Embryophyta</taxon>
        <taxon>Tracheophyta</taxon>
        <taxon>Spermatophyta</taxon>
        <taxon>Magnoliopsida</taxon>
        <taxon>Amborellales</taxon>
        <taxon>Amborellaceae</taxon>
        <taxon>Amborella</taxon>
    </lineage>
</organism>
<dbReference type="Gramene" id="ERM93926">
    <property type="protein sequence ID" value="ERM93926"/>
    <property type="gene ID" value="AMTR_s00137p00076120"/>
</dbReference>
<dbReference type="AlphaFoldDB" id="W1NER6"/>
<sequence>MERARIASLQEMNYRQMEIQEMYGRRDGASTSHQPQQLVVPSRGGCGPSFLRSTSSRLWCSFSSRPSSYSQPSTTHRHEPIDVPPMTDKPSGLNELSFNSTSSDFYPQMVSATPKAGLGVRGPTAKELAVPCLEAVVHDVDKHIAKFKVC</sequence>
<proteinExistence type="predicted"/>
<evidence type="ECO:0000256" key="1">
    <source>
        <dbReference type="SAM" id="MobiDB-lite"/>
    </source>
</evidence>
<reference evidence="3" key="1">
    <citation type="journal article" date="2013" name="Science">
        <title>The Amborella genome and the evolution of flowering plants.</title>
        <authorList>
            <consortium name="Amborella Genome Project"/>
        </authorList>
    </citation>
    <scope>NUCLEOTIDE SEQUENCE [LARGE SCALE GENOMIC DNA]</scope>
</reference>
<keyword evidence="3" id="KW-1185">Reference proteome</keyword>
<evidence type="ECO:0000313" key="3">
    <source>
        <dbReference type="Proteomes" id="UP000017836"/>
    </source>
</evidence>
<feature type="region of interest" description="Disordered" evidence="1">
    <location>
        <begin position="25"/>
        <end position="46"/>
    </location>
</feature>
<feature type="region of interest" description="Disordered" evidence="1">
    <location>
        <begin position="64"/>
        <end position="93"/>
    </location>
</feature>
<feature type="compositionally biased region" description="Polar residues" evidence="1">
    <location>
        <begin position="29"/>
        <end position="39"/>
    </location>
</feature>
<evidence type="ECO:0000313" key="2">
    <source>
        <dbReference type="EMBL" id="ERM93926.1"/>
    </source>
</evidence>
<dbReference type="Proteomes" id="UP000017836">
    <property type="component" value="Unassembled WGS sequence"/>
</dbReference>
<dbReference type="HOGENOM" id="CLU_1449541_0_0_1"/>